<evidence type="ECO:0000313" key="2">
    <source>
        <dbReference type="Proteomes" id="UP000251144"/>
    </source>
</evidence>
<dbReference type="InterPro" id="IPR021808">
    <property type="entry name" value="DUF3383"/>
</dbReference>
<dbReference type="EMBL" id="PRLB01000015">
    <property type="protein sequence ID" value="RAW52514.1"/>
    <property type="molecule type" value="Genomic_DNA"/>
</dbReference>
<gene>
    <name evidence="1" type="ORF">C4N26_12510</name>
</gene>
<proteinExistence type="predicted"/>
<accession>A0A329TTD0</accession>
<dbReference type="Proteomes" id="UP000251144">
    <property type="component" value="Unassembled WGS sequence"/>
</dbReference>
<name>A0A329TTD0_9FIRM</name>
<comment type="caution">
    <text evidence="1">The sequence shown here is derived from an EMBL/GenBank/DDBJ whole genome shotgun (WGS) entry which is preliminary data.</text>
</comment>
<reference evidence="1 2" key="1">
    <citation type="submission" date="2018-02" db="EMBL/GenBank/DDBJ databases">
        <title>Complete genome sequencing of Faecalibacterium prausnitzii strains isolated from the human gut.</title>
        <authorList>
            <person name="Fitzgerald B.C."/>
            <person name="Shkoporov A.N."/>
            <person name="Ross P.R."/>
            <person name="Hill C."/>
        </authorList>
    </citation>
    <scope>NUCLEOTIDE SEQUENCE [LARGE SCALE GENOMIC DNA]</scope>
    <source>
        <strain evidence="1 2">APC942/32-1</strain>
    </source>
</reference>
<organism evidence="1 2">
    <name type="scientific">Faecalibacterium prausnitzii</name>
    <dbReference type="NCBI Taxonomy" id="853"/>
    <lineage>
        <taxon>Bacteria</taxon>
        <taxon>Bacillati</taxon>
        <taxon>Bacillota</taxon>
        <taxon>Clostridia</taxon>
        <taxon>Eubacteriales</taxon>
        <taxon>Oscillospiraceae</taxon>
        <taxon>Faecalibacterium</taxon>
    </lineage>
</organism>
<dbReference type="Pfam" id="PF11863">
    <property type="entry name" value="DUF3383"/>
    <property type="match status" value="1"/>
</dbReference>
<dbReference type="OrthoDB" id="1684431at2"/>
<dbReference type="AlphaFoldDB" id="A0A329TTD0"/>
<evidence type="ECO:0000313" key="1">
    <source>
        <dbReference type="EMBL" id="RAW52514.1"/>
    </source>
</evidence>
<dbReference type="RefSeq" id="WP_158401586.1">
    <property type="nucleotide sequence ID" value="NZ_PRLB01000015.1"/>
</dbReference>
<sequence>MTIDQIIKVDIAISEAMAIDGGYDTILIIGPLPRTPGGHMTPDVAGYTGTQDLKSAGFSTDDPVYIAASKVFAQSPKATMVMVAVQKTTSGSTEKVDATLDRAKAVPGWYCICPAGIKEDFYQSIADWTESNEKFCVCETTGISASPVSDAMFRTAVVHATKENDCVNAAYAAKFLSYEPGSELWAYKSLSMVEAQSLSTTDVANLESRNVSYYTTIGSQAMVQGGKVSAGEWIDTIRFRDWLKTQIQQNVINLMLSLPKIPYTDPGIGLVQNAVTAALDAGVEAGGIARPSSDETTGTVTPSYTITVPKAAELDAATRKTRVLPKVKWTARLAGALIATEISGTLNY</sequence>
<evidence type="ECO:0008006" key="3">
    <source>
        <dbReference type="Google" id="ProtNLM"/>
    </source>
</evidence>
<protein>
    <recommendedName>
        <fullName evidence="3">DUF3383 family protein</fullName>
    </recommendedName>
</protein>